<evidence type="ECO:0000313" key="2">
    <source>
        <dbReference type="Proteomes" id="UP000053424"/>
    </source>
</evidence>
<dbReference type="OrthoDB" id="432970at2759"/>
<sequence length="250" mass="27936">MSGELAEPMMDMQYFTRGPTLEDFASILGFQDASSNPRFANLSEDSKTITISTLQSNFYTMLGPTQQNLVSYKFSALYLPELVKRIHNPPGFLKRHTPYLAKYFRSQDPIAEEGKSLMPVLAERLIRVAPRLEVAMASNPDYEESAFFASLVGSSVEILGDLLNIFIKEPKGSPILLPQATKKALIPCLKKWEIIFSAASVDPTLGGMCRRTRNLLEGNALQISAANRLRKVLKNWEHCGNPGYVKPFDM</sequence>
<proteinExistence type="predicted"/>
<protein>
    <submittedName>
        <fullName evidence="1">Uncharacterized protein</fullName>
    </submittedName>
</protein>
<reference evidence="1 2" key="1">
    <citation type="submission" date="2014-04" db="EMBL/GenBank/DDBJ databases">
        <authorList>
            <consortium name="DOE Joint Genome Institute"/>
            <person name="Kuo A."/>
            <person name="Gay G."/>
            <person name="Dore J."/>
            <person name="Kohler A."/>
            <person name="Nagy L.G."/>
            <person name="Floudas D."/>
            <person name="Copeland A."/>
            <person name="Barry K.W."/>
            <person name="Cichocki N."/>
            <person name="Veneault-Fourrey C."/>
            <person name="LaButti K."/>
            <person name="Lindquist E.A."/>
            <person name="Lipzen A."/>
            <person name="Lundell T."/>
            <person name="Morin E."/>
            <person name="Murat C."/>
            <person name="Sun H."/>
            <person name="Tunlid A."/>
            <person name="Henrissat B."/>
            <person name="Grigoriev I.V."/>
            <person name="Hibbett D.S."/>
            <person name="Martin F."/>
            <person name="Nordberg H.P."/>
            <person name="Cantor M.N."/>
            <person name="Hua S.X."/>
        </authorList>
    </citation>
    <scope>NUCLEOTIDE SEQUENCE [LARGE SCALE GENOMIC DNA]</scope>
    <source>
        <strain evidence="2">h7</strain>
    </source>
</reference>
<dbReference type="HOGENOM" id="CLU_076640_0_0_1"/>
<organism evidence="1 2">
    <name type="scientific">Hebeloma cylindrosporum</name>
    <dbReference type="NCBI Taxonomy" id="76867"/>
    <lineage>
        <taxon>Eukaryota</taxon>
        <taxon>Fungi</taxon>
        <taxon>Dikarya</taxon>
        <taxon>Basidiomycota</taxon>
        <taxon>Agaricomycotina</taxon>
        <taxon>Agaricomycetes</taxon>
        <taxon>Agaricomycetidae</taxon>
        <taxon>Agaricales</taxon>
        <taxon>Agaricineae</taxon>
        <taxon>Hymenogastraceae</taxon>
        <taxon>Hebeloma</taxon>
    </lineage>
</organism>
<dbReference type="EMBL" id="KN831781">
    <property type="protein sequence ID" value="KIM41152.1"/>
    <property type="molecule type" value="Genomic_DNA"/>
</dbReference>
<reference evidence="2" key="2">
    <citation type="submission" date="2015-01" db="EMBL/GenBank/DDBJ databases">
        <title>Evolutionary Origins and Diversification of the Mycorrhizal Mutualists.</title>
        <authorList>
            <consortium name="DOE Joint Genome Institute"/>
            <consortium name="Mycorrhizal Genomics Consortium"/>
            <person name="Kohler A."/>
            <person name="Kuo A."/>
            <person name="Nagy L.G."/>
            <person name="Floudas D."/>
            <person name="Copeland A."/>
            <person name="Barry K.W."/>
            <person name="Cichocki N."/>
            <person name="Veneault-Fourrey C."/>
            <person name="LaButti K."/>
            <person name="Lindquist E.A."/>
            <person name="Lipzen A."/>
            <person name="Lundell T."/>
            <person name="Morin E."/>
            <person name="Murat C."/>
            <person name="Riley R."/>
            <person name="Ohm R."/>
            <person name="Sun H."/>
            <person name="Tunlid A."/>
            <person name="Henrissat B."/>
            <person name="Grigoriev I.V."/>
            <person name="Hibbett D.S."/>
            <person name="Martin F."/>
        </authorList>
    </citation>
    <scope>NUCLEOTIDE SEQUENCE [LARGE SCALE GENOMIC DNA]</scope>
    <source>
        <strain evidence="2">h7</strain>
    </source>
</reference>
<accession>A0A0C2YJG0</accession>
<dbReference type="AlphaFoldDB" id="A0A0C2YJG0"/>
<keyword evidence="2" id="KW-1185">Reference proteome</keyword>
<evidence type="ECO:0000313" key="1">
    <source>
        <dbReference type="EMBL" id="KIM41152.1"/>
    </source>
</evidence>
<dbReference type="Proteomes" id="UP000053424">
    <property type="component" value="Unassembled WGS sequence"/>
</dbReference>
<name>A0A0C2YJG0_HEBCY</name>
<gene>
    <name evidence="1" type="ORF">M413DRAFT_11328</name>
</gene>